<accession>A0ACB5RB81</accession>
<comment type="caution">
    <text evidence="1">The sequence shown here is derived from an EMBL/GenBank/DDBJ whole genome shotgun (WGS) entry which is preliminary data.</text>
</comment>
<proteinExistence type="predicted"/>
<evidence type="ECO:0000313" key="1">
    <source>
        <dbReference type="EMBL" id="GKX66275.1"/>
    </source>
</evidence>
<dbReference type="Proteomes" id="UP001058074">
    <property type="component" value="Unassembled WGS sequence"/>
</dbReference>
<name>A0ACB5RB81_9CLOT</name>
<sequence>MILDFAEIRSKMEMNKSLDFSIDVPGKTEFDGEHIEFLCPITVQGKLSLLDEIILLDVNLTSELKLTCSRCLETFKYPINLEMHEKFTNNISKEDEEKDLILLEGDRLDITEMVIDYILSTLPIKKLCNENCKGLCQHCGINLNKSVCNCDNEDVDIRFAALKDLFGNKEV</sequence>
<evidence type="ECO:0000313" key="2">
    <source>
        <dbReference type="Proteomes" id="UP001058074"/>
    </source>
</evidence>
<organism evidence="1 2">
    <name type="scientific">Inconstantimicrobium mannanitabidum</name>
    <dbReference type="NCBI Taxonomy" id="1604901"/>
    <lineage>
        <taxon>Bacteria</taxon>
        <taxon>Bacillati</taxon>
        <taxon>Bacillota</taxon>
        <taxon>Clostridia</taxon>
        <taxon>Eubacteriales</taxon>
        <taxon>Clostridiaceae</taxon>
        <taxon>Inconstantimicrobium</taxon>
    </lineage>
</organism>
<reference evidence="1" key="1">
    <citation type="journal article" date="2025" name="Int. J. Syst. Evol. Microbiol.">
        <title>Inconstantimicrobium mannanitabidum sp. nov., a novel member of the family Clostridiaceae isolated from anoxic soil under the treatment of reductive soil disinfestation.</title>
        <authorList>
            <person name="Ueki A."/>
            <person name="Tonouchi A."/>
            <person name="Honma S."/>
            <person name="Kaku N."/>
            <person name="Ueki K."/>
        </authorList>
    </citation>
    <scope>NUCLEOTIDE SEQUENCE</scope>
    <source>
        <strain evidence="1">TW13</strain>
    </source>
</reference>
<dbReference type="EMBL" id="BROD01000001">
    <property type="protein sequence ID" value="GKX66275.1"/>
    <property type="molecule type" value="Genomic_DNA"/>
</dbReference>
<protein>
    <submittedName>
        <fullName evidence="1">Uncharacterized protein</fullName>
    </submittedName>
</protein>
<gene>
    <name evidence="1" type="ORF">rsdtw13_15330</name>
</gene>
<keyword evidence="2" id="KW-1185">Reference proteome</keyword>